<proteinExistence type="predicted"/>
<evidence type="ECO:0000313" key="2">
    <source>
        <dbReference type="EMBL" id="MQL77079.1"/>
    </source>
</evidence>
<organism evidence="2 3">
    <name type="scientific">Colocasia esculenta</name>
    <name type="common">Wild taro</name>
    <name type="synonym">Arum esculentum</name>
    <dbReference type="NCBI Taxonomy" id="4460"/>
    <lineage>
        <taxon>Eukaryota</taxon>
        <taxon>Viridiplantae</taxon>
        <taxon>Streptophyta</taxon>
        <taxon>Embryophyta</taxon>
        <taxon>Tracheophyta</taxon>
        <taxon>Spermatophyta</taxon>
        <taxon>Magnoliopsida</taxon>
        <taxon>Liliopsida</taxon>
        <taxon>Araceae</taxon>
        <taxon>Aroideae</taxon>
        <taxon>Colocasieae</taxon>
        <taxon>Colocasia</taxon>
    </lineage>
</organism>
<protein>
    <submittedName>
        <fullName evidence="2">Uncharacterized protein</fullName>
    </submittedName>
</protein>
<name>A0A843UA29_COLES</name>
<gene>
    <name evidence="2" type="ORF">Taro_009493</name>
</gene>
<dbReference type="EMBL" id="NMUH01000330">
    <property type="protein sequence ID" value="MQL77079.1"/>
    <property type="molecule type" value="Genomic_DNA"/>
</dbReference>
<keyword evidence="3" id="KW-1185">Reference proteome</keyword>
<accession>A0A843UA29</accession>
<evidence type="ECO:0000256" key="1">
    <source>
        <dbReference type="SAM" id="MobiDB-lite"/>
    </source>
</evidence>
<feature type="region of interest" description="Disordered" evidence="1">
    <location>
        <begin position="117"/>
        <end position="143"/>
    </location>
</feature>
<dbReference type="Proteomes" id="UP000652761">
    <property type="component" value="Unassembled WGS sequence"/>
</dbReference>
<dbReference type="AlphaFoldDB" id="A0A843UA29"/>
<comment type="caution">
    <text evidence="2">The sequence shown here is derived from an EMBL/GenBank/DDBJ whole genome shotgun (WGS) entry which is preliminary data.</text>
</comment>
<sequence length="176" mass="19776">VTWRLSKDRYHLSTDPKLPEPKSSEKTSSCRQIPLTCRQMDWPVDSQPWPVNSMDMNAQEHLVAEMEMLRQDIELYAQAQREAHVHIMEEVLNLTAGAFLAGSVDTTIPGVDTMVQNKGRNVKKSPSQVDTSPEQVDTTSSQVDTRDLFQETVLLVWDSVSTHLKGRSTHSGISVT</sequence>
<feature type="non-terminal residue" evidence="2">
    <location>
        <position position="176"/>
    </location>
</feature>
<reference evidence="2" key="1">
    <citation type="submission" date="2017-07" db="EMBL/GenBank/DDBJ databases">
        <title>Taro Niue Genome Assembly and Annotation.</title>
        <authorList>
            <person name="Atibalentja N."/>
            <person name="Keating K."/>
            <person name="Fields C.J."/>
        </authorList>
    </citation>
    <scope>NUCLEOTIDE SEQUENCE</scope>
    <source>
        <strain evidence="2">Niue_2</strain>
        <tissue evidence="2">Leaf</tissue>
    </source>
</reference>
<evidence type="ECO:0000313" key="3">
    <source>
        <dbReference type="Proteomes" id="UP000652761"/>
    </source>
</evidence>